<evidence type="ECO:0000313" key="2">
    <source>
        <dbReference type="Proteomes" id="UP000053424"/>
    </source>
</evidence>
<dbReference type="GO" id="GO:0003729">
    <property type="term" value="F:mRNA binding"/>
    <property type="evidence" value="ECO:0007669"/>
    <property type="project" value="TreeGrafter"/>
</dbReference>
<dbReference type="OrthoDB" id="185373at2759"/>
<sequence length="727" mass="81689">MQAAFRFARNVSRSCPRFFSSTARWSDTTRPVGTKPFLERFYKETRNPIWQQVDALRTPAGRAELDDFNRWNAIIAHNDIEAPVASLKALGYPISSPTDVSNPRIDPVPSWVVLYLVVYKTRTPAHASGPLLDLVYYHIPRAPAEIQGPLLILTAYRLARFNLLVPLRRIVDTFLTTPLHNQELEFNLFLQALSVSNRSVESANHVVSLLKAMEARQLKLRSQTYTALLADRFVTLQLTKFLQSRMIAEGFVPTAAHLEAFLRVFSKNGAIHEASKYFRAIHHITKGPALEDEVDPRYAANTLLLNAQDKRSSAFAFLRALAEPSSTSTPQKHSSVPVPRREPRFVHRTSDDVYDQTAALHVAANDLTTSAHRLINVFLQLNTKPTVATYTVLVRGLLFRKEFQKAEVFWSKLSKSGVVIDRQALTCGLQALTRNGKPHAAFQLLEKHSWKPDEDPTTPHPVQVTPVVMNEFLVSLKRISRPDVVFRLWDYMGTLYHTSPNADTLSILLQSARLAYNMDDTLSGALAKVKLLNPLRKRRKTATERVQAVDEIFNCIGHRGSRGYTSGIWQDALPLEFARKVFLQALFGNDTSNILLGLESPAGAIRESYQDDPLSGMGMPQLAPKFFTFEPFPDLLTPDKKSHYPSIVVTNSNCFNYITLLGVGGRAGEIPLVLAWMKALRIQPSDSTIAVALVFWAEVTVQAPLVEKWSGGPEKNQYAKLLEWLRD</sequence>
<dbReference type="PANTHER" id="PTHR47938">
    <property type="entry name" value="RESPIRATORY COMPLEX I CHAPERONE (CIA84), PUTATIVE (AFU_ORTHOLOGUE AFUA_2G06020)-RELATED"/>
    <property type="match status" value="1"/>
</dbReference>
<protein>
    <submittedName>
        <fullName evidence="1">Uncharacterized protein</fullName>
    </submittedName>
</protein>
<accession>A0A0C3CDY4</accession>
<name>A0A0C3CDY4_HEBCY</name>
<gene>
    <name evidence="1" type="ORF">M413DRAFT_445036</name>
</gene>
<reference evidence="2" key="2">
    <citation type="submission" date="2015-01" db="EMBL/GenBank/DDBJ databases">
        <title>Evolutionary Origins and Diversification of the Mycorrhizal Mutualists.</title>
        <authorList>
            <consortium name="DOE Joint Genome Institute"/>
            <consortium name="Mycorrhizal Genomics Consortium"/>
            <person name="Kohler A."/>
            <person name="Kuo A."/>
            <person name="Nagy L.G."/>
            <person name="Floudas D."/>
            <person name="Copeland A."/>
            <person name="Barry K.W."/>
            <person name="Cichocki N."/>
            <person name="Veneault-Fourrey C."/>
            <person name="LaButti K."/>
            <person name="Lindquist E.A."/>
            <person name="Lipzen A."/>
            <person name="Lundell T."/>
            <person name="Morin E."/>
            <person name="Murat C."/>
            <person name="Riley R."/>
            <person name="Ohm R."/>
            <person name="Sun H."/>
            <person name="Tunlid A."/>
            <person name="Henrissat B."/>
            <person name="Grigoriev I.V."/>
            <person name="Hibbett D.S."/>
            <person name="Martin F."/>
        </authorList>
    </citation>
    <scope>NUCLEOTIDE SEQUENCE [LARGE SCALE GENOMIC DNA]</scope>
    <source>
        <strain evidence="2">h7</strain>
    </source>
</reference>
<dbReference type="HOGENOM" id="CLU_017664_0_0_1"/>
<dbReference type="EMBL" id="KN831779">
    <property type="protein sequence ID" value="KIM41821.1"/>
    <property type="molecule type" value="Genomic_DNA"/>
</dbReference>
<proteinExistence type="predicted"/>
<dbReference type="AlphaFoldDB" id="A0A0C3CDY4"/>
<reference evidence="1 2" key="1">
    <citation type="submission" date="2014-04" db="EMBL/GenBank/DDBJ databases">
        <authorList>
            <consortium name="DOE Joint Genome Institute"/>
            <person name="Kuo A."/>
            <person name="Gay G."/>
            <person name="Dore J."/>
            <person name="Kohler A."/>
            <person name="Nagy L.G."/>
            <person name="Floudas D."/>
            <person name="Copeland A."/>
            <person name="Barry K.W."/>
            <person name="Cichocki N."/>
            <person name="Veneault-Fourrey C."/>
            <person name="LaButti K."/>
            <person name="Lindquist E.A."/>
            <person name="Lipzen A."/>
            <person name="Lundell T."/>
            <person name="Morin E."/>
            <person name="Murat C."/>
            <person name="Sun H."/>
            <person name="Tunlid A."/>
            <person name="Henrissat B."/>
            <person name="Grigoriev I.V."/>
            <person name="Hibbett D.S."/>
            <person name="Martin F."/>
            <person name="Nordberg H.P."/>
            <person name="Cantor M.N."/>
            <person name="Hua S.X."/>
        </authorList>
    </citation>
    <scope>NUCLEOTIDE SEQUENCE [LARGE SCALE GENOMIC DNA]</scope>
    <source>
        <strain evidence="2">h7</strain>
    </source>
</reference>
<evidence type="ECO:0000313" key="1">
    <source>
        <dbReference type="EMBL" id="KIM41821.1"/>
    </source>
</evidence>
<dbReference type="Proteomes" id="UP000053424">
    <property type="component" value="Unassembled WGS sequence"/>
</dbReference>
<dbReference type="Gene3D" id="1.25.40.10">
    <property type="entry name" value="Tetratricopeptide repeat domain"/>
    <property type="match status" value="2"/>
</dbReference>
<organism evidence="1 2">
    <name type="scientific">Hebeloma cylindrosporum</name>
    <dbReference type="NCBI Taxonomy" id="76867"/>
    <lineage>
        <taxon>Eukaryota</taxon>
        <taxon>Fungi</taxon>
        <taxon>Dikarya</taxon>
        <taxon>Basidiomycota</taxon>
        <taxon>Agaricomycotina</taxon>
        <taxon>Agaricomycetes</taxon>
        <taxon>Agaricomycetidae</taxon>
        <taxon>Agaricales</taxon>
        <taxon>Agaricineae</taxon>
        <taxon>Hymenogastraceae</taxon>
        <taxon>Hebeloma</taxon>
    </lineage>
</organism>
<keyword evidence="2" id="KW-1185">Reference proteome</keyword>
<dbReference type="STRING" id="686832.A0A0C3CDY4"/>
<dbReference type="PANTHER" id="PTHR47938:SF35">
    <property type="entry name" value="PENTATRICOPEPTIDE REPEAT-CONTAINING PROTEIN 4, MITOCHONDRIAL-RELATED"/>
    <property type="match status" value="1"/>
</dbReference>
<dbReference type="InterPro" id="IPR011990">
    <property type="entry name" value="TPR-like_helical_dom_sf"/>
</dbReference>